<dbReference type="RefSeq" id="WP_038246251.1">
    <property type="nucleotide sequence ID" value="NZ_BNER01000005.1"/>
</dbReference>
<sequence length="112" mass="12535">MVIKPIPKNLLVHSIKYQPLIGNDGWNNEYGEEIIINHVRVVPITSMNRSSNSEGEQANHTVIIDRVNSSYFPDDAKAGDRISFRGTGREATLVKYPSALDAEPHHLEVEVI</sequence>
<dbReference type="AlphaFoldDB" id="A0A024QH56"/>
<dbReference type="EMBL" id="CCDP010000003">
    <property type="protein sequence ID" value="CDQ41505.1"/>
    <property type="molecule type" value="Genomic_DNA"/>
</dbReference>
<dbReference type="Proteomes" id="UP000028875">
    <property type="component" value="Unassembled WGS sequence"/>
</dbReference>
<comment type="caution">
    <text evidence="1">The sequence shown here is derived from an EMBL/GenBank/DDBJ whole genome shotgun (WGS) entry which is preliminary data.</text>
</comment>
<organism evidence="1 2">
    <name type="scientific">Virgibacillus massiliensis</name>
    <dbReference type="NCBI Taxonomy" id="1462526"/>
    <lineage>
        <taxon>Bacteria</taxon>
        <taxon>Bacillati</taxon>
        <taxon>Bacillota</taxon>
        <taxon>Bacilli</taxon>
        <taxon>Bacillales</taxon>
        <taxon>Bacillaceae</taxon>
        <taxon>Virgibacillus</taxon>
    </lineage>
</organism>
<dbReference type="InterPro" id="IPR019612">
    <property type="entry name" value="Minor_capsid_put"/>
</dbReference>
<proteinExistence type="predicted"/>
<protein>
    <submittedName>
        <fullName evidence="1">Minor capsid protein</fullName>
    </submittedName>
</protein>
<keyword evidence="2" id="KW-1185">Reference proteome</keyword>
<accession>A0A024QH56</accession>
<reference evidence="1 2" key="1">
    <citation type="submission" date="2014-03" db="EMBL/GenBank/DDBJ databases">
        <authorList>
            <person name="Urmite Genomes U."/>
        </authorList>
    </citation>
    <scope>NUCLEOTIDE SEQUENCE [LARGE SCALE GENOMIC DNA]</scope>
    <source>
        <strain evidence="1 2">Vm-5</strain>
    </source>
</reference>
<dbReference type="Pfam" id="PF10665">
    <property type="entry name" value="Minor_capsid_1"/>
    <property type="match status" value="1"/>
</dbReference>
<name>A0A024QH56_9BACI</name>
<evidence type="ECO:0000313" key="2">
    <source>
        <dbReference type="Proteomes" id="UP000028875"/>
    </source>
</evidence>
<reference evidence="2" key="2">
    <citation type="submission" date="2014-05" db="EMBL/GenBank/DDBJ databases">
        <title>Draft genome sequence of Virgibacillus massiliensis Vm-5.</title>
        <authorList>
            <person name="Khelaifia S."/>
            <person name="Croce O."/>
            <person name="Lagier J.C."/>
            <person name="Raoult D."/>
        </authorList>
    </citation>
    <scope>NUCLEOTIDE SEQUENCE [LARGE SCALE GENOMIC DNA]</scope>
    <source>
        <strain evidence="2">Vm-5</strain>
    </source>
</reference>
<dbReference type="OrthoDB" id="2969159at2"/>
<dbReference type="STRING" id="1462526.BN990_03878"/>
<gene>
    <name evidence="1" type="ORF">BN990_03878</name>
</gene>
<dbReference type="eggNOG" id="ENOG5033C3W">
    <property type="taxonomic scope" value="Bacteria"/>
</dbReference>
<evidence type="ECO:0000313" key="1">
    <source>
        <dbReference type="EMBL" id="CDQ41505.1"/>
    </source>
</evidence>